<dbReference type="GO" id="GO:0051536">
    <property type="term" value="F:iron-sulfur cluster binding"/>
    <property type="evidence" value="ECO:0007669"/>
    <property type="project" value="UniProtKB-KW"/>
</dbReference>
<dbReference type="InterPro" id="IPR016454">
    <property type="entry name" value="Cysteine_dSase"/>
</dbReference>
<dbReference type="RefSeq" id="WP_093023244.1">
    <property type="nucleotide sequence ID" value="NZ_FPBK01000001.1"/>
</dbReference>
<evidence type="ECO:0000256" key="1">
    <source>
        <dbReference type="ARBA" id="ARBA00001933"/>
    </source>
</evidence>
<protein>
    <recommendedName>
        <fullName evidence="3">cysteine desulfurase</fullName>
        <ecNumber evidence="3">2.8.1.7</ecNumber>
    </recommendedName>
</protein>
<evidence type="ECO:0000256" key="2">
    <source>
        <dbReference type="ARBA" id="ARBA00006490"/>
    </source>
</evidence>
<dbReference type="Pfam" id="PF00266">
    <property type="entry name" value="Aminotran_5"/>
    <property type="match status" value="1"/>
</dbReference>
<dbReference type="PIRSF" id="PIRSF005572">
    <property type="entry name" value="NifS"/>
    <property type="match status" value="1"/>
</dbReference>
<dbReference type="EMBL" id="FPBK01000001">
    <property type="protein sequence ID" value="SFU33718.1"/>
    <property type="molecule type" value="Genomic_DNA"/>
</dbReference>
<evidence type="ECO:0000256" key="3">
    <source>
        <dbReference type="ARBA" id="ARBA00012239"/>
    </source>
</evidence>
<dbReference type="OrthoDB" id="9808002at2"/>
<dbReference type="GO" id="GO:0046872">
    <property type="term" value="F:metal ion binding"/>
    <property type="evidence" value="ECO:0007669"/>
    <property type="project" value="UniProtKB-KW"/>
</dbReference>
<dbReference type="Proteomes" id="UP000199138">
    <property type="component" value="Unassembled WGS sequence"/>
</dbReference>
<keyword evidence="4" id="KW-0808">Transferase</keyword>
<keyword evidence="7" id="KW-0408">Iron</keyword>
<evidence type="ECO:0000256" key="8">
    <source>
        <dbReference type="ARBA" id="ARBA00023014"/>
    </source>
</evidence>
<evidence type="ECO:0000313" key="13">
    <source>
        <dbReference type="Proteomes" id="UP000199138"/>
    </source>
</evidence>
<evidence type="ECO:0000259" key="11">
    <source>
        <dbReference type="Pfam" id="PF00266"/>
    </source>
</evidence>
<dbReference type="InterPro" id="IPR015424">
    <property type="entry name" value="PyrdxlP-dep_Trfase"/>
</dbReference>
<dbReference type="Gene3D" id="3.90.1150.10">
    <property type="entry name" value="Aspartate Aminotransferase, domain 1"/>
    <property type="match status" value="1"/>
</dbReference>
<evidence type="ECO:0000313" key="12">
    <source>
        <dbReference type="EMBL" id="SFU33718.1"/>
    </source>
</evidence>
<evidence type="ECO:0000256" key="10">
    <source>
        <dbReference type="RuleBase" id="RU004504"/>
    </source>
</evidence>
<accession>A0A1I7FBZ0</accession>
<dbReference type="SUPFAM" id="SSF53383">
    <property type="entry name" value="PLP-dependent transferases"/>
    <property type="match status" value="1"/>
</dbReference>
<gene>
    <name evidence="12" type="ORF">SAMN05216480_101838</name>
</gene>
<name>A0A1I7FBZ0_9FLAO</name>
<feature type="domain" description="Aminotransferase class V" evidence="11">
    <location>
        <begin position="4"/>
        <end position="373"/>
    </location>
</feature>
<keyword evidence="8" id="KW-0411">Iron-sulfur</keyword>
<dbReference type="InterPro" id="IPR020578">
    <property type="entry name" value="Aminotrans_V_PyrdxlP_BS"/>
</dbReference>
<comment type="cofactor">
    <cofactor evidence="1 10">
        <name>pyridoxal 5'-phosphate</name>
        <dbReference type="ChEBI" id="CHEBI:597326"/>
    </cofactor>
</comment>
<sequence length="384" mass="42174">MKKIYLDNAATTQVDTDVLDSMYAVMRDFYGNPSSTHSFGKASKTLVEKARKSIARIFNAQSGEIIFTSGGTEADNLILRAAIRNLGVDVIITSKIEHHAVLKTVEQLCLDNNVTVEYVNLGENGNVDIQHLESLLTKNESQKTLVSLMHVNNEVGNILNIENVANLCKDYKAYFHSDTVQSVHHLGIDTQKIPVDFFTGSAHKFHGPKGIGFAYIRKDSGLRAIVTGGEQERGLRAGTESVHSIVGLETAFLKAIQNKKEIDEHLLKIKQYFKEGLQQAFPDVAFNGTSGDLELSSPSILNVRFPFPPEKGKLLLFHLDLLGGVACSAGSACQSGSNQDSHVLKAILSSEDLKKTSIRFSFSKYNTKEEIDSVLETLIAFAKN</sequence>
<dbReference type="Gene3D" id="1.10.260.50">
    <property type="match status" value="1"/>
</dbReference>
<organism evidence="12 13">
    <name type="scientific">Pustulibacterium marinum</name>
    <dbReference type="NCBI Taxonomy" id="1224947"/>
    <lineage>
        <taxon>Bacteria</taxon>
        <taxon>Pseudomonadati</taxon>
        <taxon>Bacteroidota</taxon>
        <taxon>Flavobacteriia</taxon>
        <taxon>Flavobacteriales</taxon>
        <taxon>Flavobacteriaceae</taxon>
        <taxon>Pustulibacterium</taxon>
    </lineage>
</organism>
<evidence type="ECO:0000256" key="4">
    <source>
        <dbReference type="ARBA" id="ARBA00022679"/>
    </source>
</evidence>
<dbReference type="PANTHER" id="PTHR11601">
    <property type="entry name" value="CYSTEINE DESULFURYLASE FAMILY MEMBER"/>
    <property type="match status" value="1"/>
</dbReference>
<keyword evidence="13" id="KW-1185">Reference proteome</keyword>
<evidence type="ECO:0000256" key="9">
    <source>
        <dbReference type="ARBA" id="ARBA00050776"/>
    </source>
</evidence>
<dbReference type="Gene3D" id="3.40.640.10">
    <property type="entry name" value="Type I PLP-dependent aspartate aminotransferase-like (Major domain)"/>
    <property type="match status" value="1"/>
</dbReference>
<proteinExistence type="inferred from homology"/>
<evidence type="ECO:0000256" key="5">
    <source>
        <dbReference type="ARBA" id="ARBA00022723"/>
    </source>
</evidence>
<evidence type="ECO:0000256" key="7">
    <source>
        <dbReference type="ARBA" id="ARBA00023004"/>
    </source>
</evidence>
<dbReference type="EC" id="2.8.1.7" evidence="3"/>
<comment type="catalytic activity">
    <reaction evidence="9">
        <text>(sulfur carrier)-H + L-cysteine = (sulfur carrier)-SH + L-alanine</text>
        <dbReference type="Rhea" id="RHEA:43892"/>
        <dbReference type="Rhea" id="RHEA-COMP:14737"/>
        <dbReference type="Rhea" id="RHEA-COMP:14739"/>
        <dbReference type="ChEBI" id="CHEBI:29917"/>
        <dbReference type="ChEBI" id="CHEBI:35235"/>
        <dbReference type="ChEBI" id="CHEBI:57972"/>
        <dbReference type="ChEBI" id="CHEBI:64428"/>
        <dbReference type="EC" id="2.8.1.7"/>
    </reaction>
</comment>
<dbReference type="STRING" id="1224947.SAMN05216480_101838"/>
<dbReference type="InterPro" id="IPR015422">
    <property type="entry name" value="PyrdxlP-dep_Trfase_small"/>
</dbReference>
<evidence type="ECO:0000256" key="6">
    <source>
        <dbReference type="ARBA" id="ARBA00022898"/>
    </source>
</evidence>
<dbReference type="PROSITE" id="PS00595">
    <property type="entry name" value="AA_TRANSFER_CLASS_5"/>
    <property type="match status" value="1"/>
</dbReference>
<dbReference type="InterPro" id="IPR000192">
    <property type="entry name" value="Aminotrans_V_dom"/>
</dbReference>
<dbReference type="InterPro" id="IPR015421">
    <property type="entry name" value="PyrdxlP-dep_Trfase_major"/>
</dbReference>
<comment type="similarity">
    <text evidence="2">Belongs to the class-V pyridoxal-phosphate-dependent aminotransferase family. NifS/IscS subfamily.</text>
</comment>
<reference evidence="12 13" key="1">
    <citation type="submission" date="2016-10" db="EMBL/GenBank/DDBJ databases">
        <authorList>
            <person name="de Groot N.N."/>
        </authorList>
    </citation>
    <scope>NUCLEOTIDE SEQUENCE [LARGE SCALE GENOMIC DNA]</scope>
    <source>
        <strain evidence="12 13">CGMCC 1.12333</strain>
    </source>
</reference>
<keyword evidence="6" id="KW-0663">Pyridoxal phosphate</keyword>
<keyword evidence="5" id="KW-0479">Metal-binding</keyword>
<dbReference type="GO" id="GO:0031071">
    <property type="term" value="F:cysteine desulfurase activity"/>
    <property type="evidence" value="ECO:0007669"/>
    <property type="project" value="UniProtKB-EC"/>
</dbReference>
<dbReference type="AlphaFoldDB" id="A0A1I7FBZ0"/>
<dbReference type="PANTHER" id="PTHR11601:SF34">
    <property type="entry name" value="CYSTEINE DESULFURASE"/>
    <property type="match status" value="1"/>
</dbReference>